<dbReference type="Proteomes" id="UP001295794">
    <property type="component" value="Unassembled WGS sequence"/>
</dbReference>
<reference evidence="2" key="1">
    <citation type="submission" date="2023-11" db="EMBL/GenBank/DDBJ databases">
        <authorList>
            <person name="De Vega J J."/>
            <person name="De Vega J J."/>
        </authorList>
    </citation>
    <scope>NUCLEOTIDE SEQUENCE</scope>
</reference>
<dbReference type="AlphaFoldDB" id="A0AAD2K2N6"/>
<accession>A0AAD2K2N6</accession>
<feature type="region of interest" description="Disordered" evidence="1">
    <location>
        <begin position="1"/>
        <end position="47"/>
    </location>
</feature>
<gene>
    <name evidence="2" type="ORF">MYCIT1_LOCUS20691</name>
</gene>
<protein>
    <submittedName>
        <fullName evidence="2">Uncharacterized protein</fullName>
    </submittedName>
</protein>
<dbReference type="EMBL" id="CAVNYO010000399">
    <property type="protein sequence ID" value="CAK5273894.1"/>
    <property type="molecule type" value="Genomic_DNA"/>
</dbReference>
<proteinExistence type="predicted"/>
<comment type="caution">
    <text evidence="2">The sequence shown here is derived from an EMBL/GenBank/DDBJ whole genome shotgun (WGS) entry which is preliminary data.</text>
</comment>
<organism evidence="2 3">
    <name type="scientific">Mycena citricolor</name>
    <dbReference type="NCBI Taxonomy" id="2018698"/>
    <lineage>
        <taxon>Eukaryota</taxon>
        <taxon>Fungi</taxon>
        <taxon>Dikarya</taxon>
        <taxon>Basidiomycota</taxon>
        <taxon>Agaricomycotina</taxon>
        <taxon>Agaricomycetes</taxon>
        <taxon>Agaricomycetidae</taxon>
        <taxon>Agaricales</taxon>
        <taxon>Marasmiineae</taxon>
        <taxon>Mycenaceae</taxon>
        <taxon>Mycena</taxon>
    </lineage>
</organism>
<feature type="region of interest" description="Disordered" evidence="1">
    <location>
        <begin position="68"/>
        <end position="93"/>
    </location>
</feature>
<feature type="compositionally biased region" description="Polar residues" evidence="1">
    <location>
        <begin position="28"/>
        <end position="47"/>
    </location>
</feature>
<feature type="compositionally biased region" description="Polar residues" evidence="1">
    <location>
        <begin position="1"/>
        <end position="10"/>
    </location>
</feature>
<evidence type="ECO:0000313" key="3">
    <source>
        <dbReference type="Proteomes" id="UP001295794"/>
    </source>
</evidence>
<sequence length="93" mass="10334">MSAKRNNTWSNRRDDCIAKTPGNHHVISPTQRKSWQPGRKNNQTPTPAFTLCQYSKLGTGTTLSIATNPETSTFHTHNNNSLTLTKMSSHPLA</sequence>
<name>A0AAD2K2N6_9AGAR</name>
<keyword evidence="3" id="KW-1185">Reference proteome</keyword>
<evidence type="ECO:0000313" key="2">
    <source>
        <dbReference type="EMBL" id="CAK5273894.1"/>
    </source>
</evidence>
<evidence type="ECO:0000256" key="1">
    <source>
        <dbReference type="SAM" id="MobiDB-lite"/>
    </source>
</evidence>